<protein>
    <submittedName>
        <fullName evidence="5">Keratin, type II cytoskeletal 2 epidermal</fullName>
    </submittedName>
</protein>
<dbReference type="STRING" id="52670.A0A2I4D995"/>
<dbReference type="PANTHER" id="PTHR21687:SF5">
    <property type="entry name" value="PLASMALEMMA VESICLE-ASSOCIATED PROTEIN"/>
    <property type="match status" value="1"/>
</dbReference>
<evidence type="ECO:0000256" key="2">
    <source>
        <dbReference type="SAM" id="MobiDB-lite"/>
    </source>
</evidence>
<dbReference type="GO" id="GO:0002693">
    <property type="term" value="P:positive regulation of cellular extravasation"/>
    <property type="evidence" value="ECO:0007669"/>
    <property type="project" value="TreeGrafter"/>
</dbReference>
<accession>A0A2I4D995</accession>
<name>A0A2I4D995_AUSLI</name>
<evidence type="ECO:0000313" key="4">
    <source>
        <dbReference type="Proteomes" id="UP000192220"/>
    </source>
</evidence>
<feature type="compositionally biased region" description="Low complexity" evidence="2">
    <location>
        <begin position="513"/>
        <end position="538"/>
    </location>
</feature>
<dbReference type="Pfam" id="PF06637">
    <property type="entry name" value="PV-1"/>
    <property type="match status" value="1"/>
</dbReference>
<feature type="transmembrane region" description="Helical" evidence="3">
    <location>
        <begin position="29"/>
        <end position="55"/>
    </location>
</feature>
<dbReference type="GO" id="GO:0043114">
    <property type="term" value="P:regulation of vascular permeability"/>
    <property type="evidence" value="ECO:0007669"/>
    <property type="project" value="TreeGrafter"/>
</dbReference>
<keyword evidence="3" id="KW-1133">Transmembrane helix</keyword>
<gene>
    <name evidence="5" type="primary">LOC106536156</name>
</gene>
<dbReference type="InParanoid" id="A0A2I4D995"/>
<keyword evidence="3" id="KW-0812">Transmembrane</keyword>
<evidence type="ECO:0000313" key="5">
    <source>
        <dbReference type="RefSeq" id="XP_013888809.1"/>
    </source>
</evidence>
<evidence type="ECO:0000256" key="3">
    <source>
        <dbReference type="SAM" id="Phobius"/>
    </source>
</evidence>
<dbReference type="AlphaFoldDB" id="A0A2I4D995"/>
<dbReference type="OrthoDB" id="8828676at2759"/>
<dbReference type="GeneID" id="106536156"/>
<dbReference type="Proteomes" id="UP000192220">
    <property type="component" value="Unplaced"/>
</dbReference>
<proteinExistence type="predicted"/>
<feature type="compositionally biased region" description="Gly residues" evidence="2">
    <location>
        <begin position="566"/>
        <end position="578"/>
    </location>
</feature>
<feature type="region of interest" description="Disordered" evidence="2">
    <location>
        <begin position="395"/>
        <end position="585"/>
    </location>
</feature>
<organism evidence="4 5">
    <name type="scientific">Austrofundulus limnaeus</name>
    <name type="common">Annual killifish</name>
    <dbReference type="NCBI Taxonomy" id="52670"/>
    <lineage>
        <taxon>Eukaryota</taxon>
        <taxon>Metazoa</taxon>
        <taxon>Chordata</taxon>
        <taxon>Craniata</taxon>
        <taxon>Vertebrata</taxon>
        <taxon>Euteleostomi</taxon>
        <taxon>Actinopterygii</taxon>
        <taxon>Neopterygii</taxon>
        <taxon>Teleostei</taxon>
        <taxon>Neoteleostei</taxon>
        <taxon>Acanthomorphata</taxon>
        <taxon>Ovalentaria</taxon>
        <taxon>Atherinomorphae</taxon>
        <taxon>Cyprinodontiformes</taxon>
        <taxon>Rivulidae</taxon>
        <taxon>Austrofundulus</taxon>
    </lineage>
</organism>
<feature type="compositionally biased region" description="Low complexity" evidence="2">
    <location>
        <begin position="449"/>
        <end position="502"/>
    </location>
</feature>
<dbReference type="InterPro" id="IPR009538">
    <property type="entry name" value="PV-1"/>
</dbReference>
<keyword evidence="4" id="KW-1185">Reference proteome</keyword>
<sequence length="615" mass="67045">MYSSGYSQVNSPEAKRKMQYRSKGKSCGYYMRIVFFFSSLIQSLIIVSLVLFLLYGNKQDTSVGDRVQDLEESFSRLSIENVDLKKQRKNLTNLLNVTLTKKANIEYDLLTLRRASNITINLFNDTHRKLQICSTELSTYKFRCISTARVAPPPPFPAGCSCGILETQLKYVQSNFTETVKKMHMNMEQTVKEKDKSAMDAIILRRQKSILENELDQYKYKSKEEFSQLLRSVSTVSKALLEKIDSLFPRHIAFQLTCAKQREHLEQIHTNCTSLSREVEDKLQRYLNNVGEQLSDMEQQNNHLKAENGRLAEDYKDCSKNRTAIIEQNEQSSKELQRKHDEEKEKLLMDKIKLHGEIDVLRSKDKYTTSEVAHLNDKLKQLNISCMMKTGLSGGLFPRPGTPSQSEWGGLGGGSSSASSGSTSFSLGSTGSGSSFNSGFNKPGGTGAGSSRSTFPQSGSSSSFSNTGSRSSLSNTGSGSSLSNTGSGSSLSNTGSGSSFSSDGKALNKPAESGRSPTDSRSSSGSTGSSKSGSTSSGFNWLWDTSSRLDQSKTDNALGKTSSGTSYGGTGSSTGGKANGLASDSGGVAQHIQMLQRLINPSAPQDKQDISRMLG</sequence>
<feature type="coiled-coil region" evidence="1">
    <location>
        <begin position="280"/>
        <end position="346"/>
    </location>
</feature>
<keyword evidence="3" id="KW-0472">Membrane</keyword>
<dbReference type="RefSeq" id="XP_013888809.1">
    <property type="nucleotide sequence ID" value="XM_014033355.1"/>
</dbReference>
<evidence type="ECO:0000256" key="1">
    <source>
        <dbReference type="SAM" id="Coils"/>
    </source>
</evidence>
<reference evidence="5" key="1">
    <citation type="submission" date="2025-08" db="UniProtKB">
        <authorList>
            <consortium name="RefSeq"/>
        </authorList>
    </citation>
    <scope>IDENTIFICATION</scope>
    <source>
        <strain evidence="5">Quisiro</strain>
        <tissue evidence="5">Liver</tissue>
    </source>
</reference>
<dbReference type="KEGG" id="alim:106536156"/>
<feature type="compositionally biased region" description="Low complexity" evidence="2">
    <location>
        <begin position="416"/>
        <end position="441"/>
    </location>
</feature>
<dbReference type="PANTHER" id="PTHR21687">
    <property type="entry name" value="PLASMALEMMA VESICLE-ASSOCIATED PROTEIN"/>
    <property type="match status" value="1"/>
</dbReference>
<keyword evidence="1" id="KW-0175">Coiled coil</keyword>